<feature type="region of interest" description="Disordered" evidence="1">
    <location>
        <begin position="1"/>
        <end position="63"/>
    </location>
</feature>
<dbReference type="AlphaFoldDB" id="A0A5J6F456"/>
<organism evidence="2 3">
    <name type="scientific">Streptomyces nitrosporeus</name>
    <dbReference type="NCBI Taxonomy" id="28894"/>
    <lineage>
        <taxon>Bacteria</taxon>
        <taxon>Bacillati</taxon>
        <taxon>Actinomycetota</taxon>
        <taxon>Actinomycetes</taxon>
        <taxon>Kitasatosporales</taxon>
        <taxon>Streptomycetaceae</taxon>
        <taxon>Streptomyces</taxon>
    </lineage>
</organism>
<proteinExistence type="predicted"/>
<sequence>MPVPGAGPSGGSGAPSPQAARRHPEAVRKTLEATRKPLEATRSRSTKARRTGRTSPCRAGGTP</sequence>
<accession>A0A5J6F456</accession>
<evidence type="ECO:0000256" key="1">
    <source>
        <dbReference type="SAM" id="MobiDB-lite"/>
    </source>
</evidence>
<evidence type="ECO:0000313" key="2">
    <source>
        <dbReference type="EMBL" id="QEU70594.1"/>
    </source>
</evidence>
<dbReference type="KEGG" id="snk:CP967_00195"/>
<gene>
    <name evidence="2" type="ORF">CP967_00195</name>
</gene>
<dbReference type="Proteomes" id="UP000326178">
    <property type="component" value="Chromosome"/>
</dbReference>
<name>A0A5J6F456_9ACTN</name>
<protein>
    <submittedName>
        <fullName evidence="2">Uncharacterized protein</fullName>
    </submittedName>
</protein>
<dbReference type="EMBL" id="CP023702">
    <property type="protein sequence ID" value="QEU70594.1"/>
    <property type="molecule type" value="Genomic_DNA"/>
</dbReference>
<feature type="compositionally biased region" description="Basic and acidic residues" evidence="1">
    <location>
        <begin position="22"/>
        <end position="42"/>
    </location>
</feature>
<keyword evidence="3" id="KW-1185">Reference proteome</keyword>
<evidence type="ECO:0000313" key="3">
    <source>
        <dbReference type="Proteomes" id="UP000326178"/>
    </source>
</evidence>
<reference evidence="2 3" key="1">
    <citation type="submission" date="2017-09" db="EMBL/GenBank/DDBJ databases">
        <authorList>
            <person name="Lee N."/>
            <person name="Cho B.-K."/>
        </authorList>
    </citation>
    <scope>NUCLEOTIDE SEQUENCE [LARGE SCALE GENOMIC DNA]</scope>
    <source>
        <strain evidence="2 3">ATCC 12769</strain>
    </source>
</reference>